<reference evidence="1" key="2">
    <citation type="journal article" date="2022" name="Microbiol. Resour. Announc.">
        <title>Metagenome Sequencing to Explore Phylogenomics of Terrestrial Cyanobacteria.</title>
        <authorList>
            <person name="Ward R.D."/>
            <person name="Stajich J.E."/>
            <person name="Johansen J.R."/>
            <person name="Huntemann M."/>
            <person name="Clum A."/>
            <person name="Foster B."/>
            <person name="Foster B."/>
            <person name="Roux S."/>
            <person name="Palaniappan K."/>
            <person name="Varghese N."/>
            <person name="Mukherjee S."/>
            <person name="Reddy T.B.K."/>
            <person name="Daum C."/>
            <person name="Copeland A."/>
            <person name="Chen I.A."/>
            <person name="Ivanova N.N."/>
            <person name="Kyrpides N.C."/>
            <person name="Shapiro N."/>
            <person name="Eloe-Fadrosh E.A."/>
            <person name="Pietrasiak N."/>
        </authorList>
    </citation>
    <scope>NUCLEOTIDE SEQUENCE</scope>
    <source>
        <strain evidence="1">CPER-KK1</strain>
    </source>
</reference>
<proteinExistence type="predicted"/>
<comment type="caution">
    <text evidence="1">The sequence shown here is derived from an EMBL/GenBank/DDBJ whole genome shotgun (WGS) entry which is preliminary data.</text>
</comment>
<protein>
    <submittedName>
        <fullName evidence="1">Uncharacterized protein</fullName>
    </submittedName>
</protein>
<sequence>MSIVSVVGGHKKGDRNTRIEAIHRIVRQVRLLVKKRSPLPLAGTSTYAPEDKGTP</sequence>
<reference evidence="1" key="1">
    <citation type="submission" date="2021-05" db="EMBL/GenBank/DDBJ databases">
        <authorList>
            <person name="Pietrasiak N."/>
            <person name="Ward R."/>
            <person name="Stajich J.E."/>
            <person name="Kurbessoian T."/>
        </authorList>
    </citation>
    <scope>NUCLEOTIDE SEQUENCE</scope>
    <source>
        <strain evidence="1">CPER-KK1</strain>
    </source>
</reference>
<accession>A0A951U7S6</accession>
<evidence type="ECO:0000313" key="2">
    <source>
        <dbReference type="Proteomes" id="UP000753908"/>
    </source>
</evidence>
<dbReference type="AlphaFoldDB" id="A0A951U7S6"/>
<dbReference type="EMBL" id="JAHHIF010000001">
    <property type="protein sequence ID" value="MBW4543015.1"/>
    <property type="molecule type" value="Genomic_DNA"/>
</dbReference>
<organism evidence="1 2">
    <name type="scientific">Symplocastrum torsivum CPER-KK1</name>
    <dbReference type="NCBI Taxonomy" id="450513"/>
    <lineage>
        <taxon>Bacteria</taxon>
        <taxon>Bacillati</taxon>
        <taxon>Cyanobacteriota</taxon>
        <taxon>Cyanophyceae</taxon>
        <taxon>Oscillatoriophycideae</taxon>
        <taxon>Oscillatoriales</taxon>
        <taxon>Microcoleaceae</taxon>
        <taxon>Symplocastrum</taxon>
    </lineage>
</organism>
<dbReference type="Proteomes" id="UP000753908">
    <property type="component" value="Unassembled WGS sequence"/>
</dbReference>
<gene>
    <name evidence="1" type="ORF">KME25_00980</name>
</gene>
<name>A0A951U7S6_9CYAN</name>
<evidence type="ECO:0000313" key="1">
    <source>
        <dbReference type="EMBL" id="MBW4543015.1"/>
    </source>
</evidence>